<proteinExistence type="predicted"/>
<protein>
    <submittedName>
        <fullName evidence="2">Uncharacterized protein</fullName>
    </submittedName>
</protein>
<evidence type="ECO:0000313" key="2">
    <source>
        <dbReference type="EMBL" id="SHJ35091.1"/>
    </source>
</evidence>
<accession>A0A1M6IKU0</accession>
<name>A0A1M6IKU0_9FLAO</name>
<gene>
    <name evidence="2" type="ORF">SAMN04488513_10426</name>
</gene>
<keyword evidence="1" id="KW-0732">Signal</keyword>
<dbReference type="STRING" id="192903.SAMN04488513_10426"/>
<organism evidence="2 3">
    <name type="scientific">Pseudozobellia thermophila</name>
    <dbReference type="NCBI Taxonomy" id="192903"/>
    <lineage>
        <taxon>Bacteria</taxon>
        <taxon>Pseudomonadati</taxon>
        <taxon>Bacteroidota</taxon>
        <taxon>Flavobacteriia</taxon>
        <taxon>Flavobacteriales</taxon>
        <taxon>Flavobacteriaceae</taxon>
        <taxon>Pseudozobellia</taxon>
    </lineage>
</organism>
<dbReference type="Proteomes" id="UP000184543">
    <property type="component" value="Unassembled WGS sequence"/>
</dbReference>
<feature type="chain" id="PRO_5009918464" evidence="1">
    <location>
        <begin position="22"/>
        <end position="132"/>
    </location>
</feature>
<dbReference type="AlphaFoldDB" id="A0A1M6IKU0"/>
<feature type="signal peptide" evidence="1">
    <location>
        <begin position="1"/>
        <end position="21"/>
    </location>
</feature>
<evidence type="ECO:0000313" key="3">
    <source>
        <dbReference type="Proteomes" id="UP000184543"/>
    </source>
</evidence>
<evidence type="ECO:0000256" key="1">
    <source>
        <dbReference type="SAM" id="SignalP"/>
    </source>
</evidence>
<dbReference type="EMBL" id="FQYU01000004">
    <property type="protein sequence ID" value="SHJ35091.1"/>
    <property type="molecule type" value="Genomic_DNA"/>
</dbReference>
<sequence length="132" mass="15211">MAKLFSIVMSALILMQGLDIAVDDIVQFDELLEHAEYHAEKYGDNLLVFISKHYGELKEQHSKDHQEEKKEHEKLPFQNHSCCTPVIAVFWGRPIPKIDALQVPENRKANFFYRPPSSTLHVTGLFQPPRIA</sequence>
<reference evidence="3" key="1">
    <citation type="submission" date="2016-11" db="EMBL/GenBank/DDBJ databases">
        <authorList>
            <person name="Varghese N."/>
            <person name="Submissions S."/>
        </authorList>
    </citation>
    <scope>NUCLEOTIDE SEQUENCE [LARGE SCALE GENOMIC DNA]</scope>
    <source>
        <strain evidence="3">DSM 19858</strain>
    </source>
</reference>
<keyword evidence="3" id="KW-1185">Reference proteome</keyword>
<dbReference type="OrthoDB" id="1446707at2"/>